<feature type="region of interest" description="Disordered" evidence="1">
    <location>
        <begin position="202"/>
        <end position="236"/>
    </location>
</feature>
<protein>
    <submittedName>
        <fullName evidence="2">Uncharacterized protein</fullName>
    </submittedName>
</protein>
<feature type="compositionally biased region" description="Low complexity" evidence="1">
    <location>
        <begin position="362"/>
        <end position="375"/>
    </location>
</feature>
<evidence type="ECO:0000313" key="2">
    <source>
        <dbReference type="EMBL" id="KAA6411329.1"/>
    </source>
</evidence>
<evidence type="ECO:0000313" key="3">
    <source>
        <dbReference type="Proteomes" id="UP000324767"/>
    </source>
</evidence>
<dbReference type="Proteomes" id="UP000324767">
    <property type="component" value="Unassembled WGS sequence"/>
</dbReference>
<sequence length="550" mass="58127">MASSVICLSSEDEEEDLQMISIRKVRRPKRSKPLGTLASTGVNRDASPAPQGELCASAPMISEQRPSNLGPKPKSVDLGSSKPCSDLTIARAASAPHSGQSVPAAAGLHRLTESRASAPLMSKPLASTSASSSKAAALETTGGMSDIPTDDPVPAFVSGSQVTISTVGGANSLEQSASSVSEHPAADDVLPATATAASVSPQIVNPVPLPDPFTSRSSHAVDAAPAKPASRQNALSKTPGLLILRYRKENTHPPATVERPRPVIQSLDDTISKRKRVESQAEVSTIPPPKRNRTLWSTPAYDPSKDPAMKVAVKTEPTTVISAALTAAPMTAAPMTATNKVAKLPRTVRSMVDSNNNREGTSKASAAPKTTPAKSKVPRTEKSNVACNPSNTQSSPSNIPNHTPVAPSPTLASPPTILPAPSTTLTPTASNTKVSKPWTSREYAELATLAFHSFPFAAFAATHSKTEAEVFNTFSAIIQLPIFKHSANGLARAKLARERVRAFKNGLKEVKERHKAEEKEARKNAGPANTKKRDVVWKPEEDRLEWPFGN</sequence>
<feature type="compositionally biased region" description="Polar residues" evidence="1">
    <location>
        <begin position="383"/>
        <end position="401"/>
    </location>
</feature>
<evidence type="ECO:0000256" key="1">
    <source>
        <dbReference type="SAM" id="MobiDB-lite"/>
    </source>
</evidence>
<dbReference type="AlphaFoldDB" id="A0A5M8PQT6"/>
<gene>
    <name evidence="2" type="ORF">FRX48_04609</name>
</gene>
<feature type="compositionally biased region" description="Basic and acidic residues" evidence="1">
    <location>
        <begin position="511"/>
        <end position="523"/>
    </location>
</feature>
<dbReference type="EMBL" id="VXIT01000007">
    <property type="protein sequence ID" value="KAA6411329.1"/>
    <property type="molecule type" value="Genomic_DNA"/>
</dbReference>
<feature type="region of interest" description="Disordered" evidence="1">
    <location>
        <begin position="273"/>
        <end position="302"/>
    </location>
</feature>
<feature type="compositionally biased region" description="Low complexity" evidence="1">
    <location>
        <begin position="403"/>
        <end position="432"/>
    </location>
</feature>
<accession>A0A5M8PQT6</accession>
<dbReference type="OrthoDB" id="3515338at2759"/>
<feature type="region of interest" description="Disordered" evidence="1">
    <location>
        <begin position="24"/>
        <end position="156"/>
    </location>
</feature>
<reference evidence="2 3" key="1">
    <citation type="submission" date="2019-09" db="EMBL/GenBank/DDBJ databases">
        <title>The hologenome of the rock-dwelling lichen Lasallia pustulata.</title>
        <authorList>
            <person name="Greshake Tzovaras B."/>
            <person name="Segers F."/>
            <person name="Bicker A."/>
            <person name="Dal Grande F."/>
            <person name="Otte J."/>
            <person name="Hankeln T."/>
            <person name="Schmitt I."/>
            <person name="Ebersberger I."/>
        </authorList>
    </citation>
    <scope>NUCLEOTIDE SEQUENCE [LARGE SCALE GENOMIC DNA]</scope>
    <source>
        <strain evidence="2">A1-1</strain>
    </source>
</reference>
<feature type="compositionally biased region" description="Low complexity" evidence="1">
    <location>
        <begin position="126"/>
        <end position="137"/>
    </location>
</feature>
<organism evidence="2 3">
    <name type="scientific">Lasallia pustulata</name>
    <dbReference type="NCBI Taxonomy" id="136370"/>
    <lineage>
        <taxon>Eukaryota</taxon>
        <taxon>Fungi</taxon>
        <taxon>Dikarya</taxon>
        <taxon>Ascomycota</taxon>
        <taxon>Pezizomycotina</taxon>
        <taxon>Lecanoromycetes</taxon>
        <taxon>OSLEUM clade</taxon>
        <taxon>Umbilicariomycetidae</taxon>
        <taxon>Umbilicariales</taxon>
        <taxon>Umbilicariaceae</taxon>
        <taxon>Lasallia</taxon>
    </lineage>
</organism>
<comment type="caution">
    <text evidence="2">The sequence shown here is derived from an EMBL/GenBank/DDBJ whole genome shotgun (WGS) entry which is preliminary data.</text>
</comment>
<proteinExistence type="predicted"/>
<name>A0A5M8PQT6_9LECA</name>
<feature type="region of interest" description="Disordered" evidence="1">
    <location>
        <begin position="511"/>
        <end position="536"/>
    </location>
</feature>
<feature type="region of interest" description="Disordered" evidence="1">
    <location>
        <begin position="345"/>
        <end position="435"/>
    </location>
</feature>